<keyword evidence="10 14" id="KW-1133">Transmembrane helix</keyword>
<evidence type="ECO:0000256" key="10">
    <source>
        <dbReference type="ARBA" id="ARBA00022989"/>
    </source>
</evidence>
<keyword evidence="11" id="KW-0902">Two-component regulatory system</keyword>
<keyword evidence="16" id="KW-0813">Transport</keyword>
<dbReference type="InterPro" id="IPR029016">
    <property type="entry name" value="GAF-like_dom_sf"/>
</dbReference>
<name>A0A6J4U6H5_9BACT</name>
<keyword evidence="7" id="KW-0547">Nucleotide-binding</keyword>
<dbReference type="SMART" id="SM00387">
    <property type="entry name" value="HATPase_c"/>
    <property type="match status" value="1"/>
</dbReference>
<dbReference type="Pfam" id="PF00512">
    <property type="entry name" value="HisKA"/>
    <property type="match status" value="1"/>
</dbReference>
<evidence type="ECO:0000256" key="11">
    <source>
        <dbReference type="ARBA" id="ARBA00023012"/>
    </source>
</evidence>
<dbReference type="FunFam" id="3.30.565.10:FF:000042">
    <property type="entry name" value="Two-component sensor histidine kinase KdpD"/>
    <property type="match status" value="1"/>
</dbReference>
<dbReference type="GO" id="GO:0005886">
    <property type="term" value="C:plasma membrane"/>
    <property type="evidence" value="ECO:0007669"/>
    <property type="project" value="TreeGrafter"/>
</dbReference>
<dbReference type="InterPro" id="IPR025201">
    <property type="entry name" value="KdpD_TM"/>
</dbReference>
<dbReference type="GO" id="GO:0042802">
    <property type="term" value="F:identical protein binding"/>
    <property type="evidence" value="ECO:0007669"/>
    <property type="project" value="UniProtKB-ARBA"/>
</dbReference>
<evidence type="ECO:0000256" key="1">
    <source>
        <dbReference type="ARBA" id="ARBA00000085"/>
    </source>
</evidence>
<keyword evidence="9" id="KW-0067">ATP-binding</keyword>
<feature type="transmembrane region" description="Helical" evidence="14">
    <location>
        <begin position="121"/>
        <end position="140"/>
    </location>
</feature>
<feature type="transmembrane region" description="Helical" evidence="14">
    <location>
        <begin position="69"/>
        <end position="87"/>
    </location>
</feature>
<dbReference type="InterPro" id="IPR052023">
    <property type="entry name" value="Histidine_kinase_KdpD"/>
</dbReference>
<dbReference type="EC" id="2.7.13.3" evidence="3"/>
<dbReference type="EMBL" id="CADCWE010000113">
    <property type="protein sequence ID" value="CAA9539951.1"/>
    <property type="molecule type" value="Genomic_DNA"/>
</dbReference>
<evidence type="ECO:0000256" key="7">
    <source>
        <dbReference type="ARBA" id="ARBA00022741"/>
    </source>
</evidence>
<evidence type="ECO:0000256" key="2">
    <source>
        <dbReference type="ARBA" id="ARBA00004141"/>
    </source>
</evidence>
<dbReference type="InterPro" id="IPR003594">
    <property type="entry name" value="HATPase_dom"/>
</dbReference>
<dbReference type="GO" id="GO:0000155">
    <property type="term" value="F:phosphorelay sensor kinase activity"/>
    <property type="evidence" value="ECO:0007669"/>
    <property type="project" value="InterPro"/>
</dbReference>
<dbReference type="CDD" id="cd00075">
    <property type="entry name" value="HATPase"/>
    <property type="match status" value="1"/>
</dbReference>
<dbReference type="SUPFAM" id="SSF55874">
    <property type="entry name" value="ATPase domain of HSP90 chaperone/DNA topoisomerase II/histidine kinase"/>
    <property type="match status" value="1"/>
</dbReference>
<feature type="region of interest" description="Disordered" evidence="13">
    <location>
        <begin position="556"/>
        <end position="576"/>
    </location>
</feature>
<dbReference type="Gene3D" id="1.20.120.620">
    <property type="entry name" value="Backbone structure of the membrane domain of e. Coli histidine kinase receptor kdpd"/>
    <property type="match status" value="1"/>
</dbReference>
<evidence type="ECO:0000256" key="8">
    <source>
        <dbReference type="ARBA" id="ARBA00022777"/>
    </source>
</evidence>
<dbReference type="Pfam" id="PF02518">
    <property type="entry name" value="HATPase_c"/>
    <property type="match status" value="1"/>
</dbReference>
<evidence type="ECO:0000256" key="12">
    <source>
        <dbReference type="ARBA" id="ARBA00023136"/>
    </source>
</evidence>
<keyword evidence="5 16" id="KW-0808">Transferase</keyword>
<feature type="transmembrane region" description="Helical" evidence="14">
    <location>
        <begin position="92"/>
        <end position="109"/>
    </location>
</feature>
<dbReference type="InterPro" id="IPR003661">
    <property type="entry name" value="HisK_dim/P_dom"/>
</dbReference>
<comment type="subcellular location">
    <subcellularLocation>
        <location evidence="2">Membrane</location>
        <topology evidence="2">Multi-pass membrane protein</topology>
    </subcellularLocation>
</comment>
<comment type="catalytic activity">
    <reaction evidence="1">
        <text>ATP + protein L-histidine = ADP + protein N-phospho-L-histidine.</text>
        <dbReference type="EC" id="2.7.13.3"/>
    </reaction>
</comment>
<proteinExistence type="predicted"/>
<dbReference type="InterPro" id="IPR005467">
    <property type="entry name" value="His_kinase_dom"/>
</dbReference>
<evidence type="ECO:0000256" key="13">
    <source>
        <dbReference type="SAM" id="MobiDB-lite"/>
    </source>
</evidence>
<protein>
    <recommendedName>
        <fullName evidence="3">histidine kinase</fullName>
        <ecNumber evidence="3">2.7.13.3</ecNumber>
    </recommendedName>
</protein>
<keyword evidence="4" id="KW-0597">Phosphoprotein</keyword>
<dbReference type="AlphaFoldDB" id="A0A6J4U6H5"/>
<keyword evidence="8 16" id="KW-0418">Kinase</keyword>
<reference evidence="16" key="1">
    <citation type="submission" date="2020-02" db="EMBL/GenBank/DDBJ databases">
        <authorList>
            <person name="Meier V. D."/>
        </authorList>
    </citation>
    <scope>NUCLEOTIDE SEQUENCE</scope>
    <source>
        <strain evidence="16">AVDCRST_MAG73</strain>
    </source>
</reference>
<evidence type="ECO:0000313" key="16">
    <source>
        <dbReference type="EMBL" id="CAA9539951.1"/>
    </source>
</evidence>
<keyword evidence="16" id="KW-0407">Ion channel</keyword>
<dbReference type="SUPFAM" id="SSF55781">
    <property type="entry name" value="GAF domain-like"/>
    <property type="match status" value="1"/>
</dbReference>
<dbReference type="InterPro" id="IPR036890">
    <property type="entry name" value="HATPase_C_sf"/>
</dbReference>
<evidence type="ECO:0000256" key="14">
    <source>
        <dbReference type="SAM" id="Phobius"/>
    </source>
</evidence>
<dbReference type="InterPro" id="IPR036097">
    <property type="entry name" value="HisK_dim/P_sf"/>
</dbReference>
<keyword evidence="6 14" id="KW-0812">Transmembrane</keyword>
<dbReference type="PROSITE" id="PS50109">
    <property type="entry name" value="HIS_KIN"/>
    <property type="match status" value="1"/>
</dbReference>
<dbReference type="SUPFAM" id="SSF47384">
    <property type="entry name" value="Homodimeric domain of signal transducing histidine kinase"/>
    <property type="match status" value="1"/>
</dbReference>
<dbReference type="PRINTS" id="PR00344">
    <property type="entry name" value="BCTRLSENSOR"/>
</dbReference>
<evidence type="ECO:0000259" key="15">
    <source>
        <dbReference type="PROSITE" id="PS50109"/>
    </source>
</evidence>
<dbReference type="SMART" id="SM00065">
    <property type="entry name" value="GAF"/>
    <property type="match status" value="1"/>
</dbReference>
<dbReference type="PANTHER" id="PTHR45569">
    <property type="entry name" value="SENSOR PROTEIN KDPD"/>
    <property type="match status" value="1"/>
</dbReference>
<dbReference type="Gene3D" id="3.30.565.10">
    <property type="entry name" value="Histidine kinase-like ATPase, C-terminal domain"/>
    <property type="match status" value="1"/>
</dbReference>
<dbReference type="SMART" id="SM00388">
    <property type="entry name" value="HisKA"/>
    <property type="match status" value="1"/>
</dbReference>
<dbReference type="InterPro" id="IPR038318">
    <property type="entry name" value="KdpD_sf"/>
</dbReference>
<evidence type="ECO:0000256" key="9">
    <source>
        <dbReference type="ARBA" id="ARBA00022840"/>
    </source>
</evidence>
<sequence length="576" mass="61161">MGAGAVGQPVGRLKDLARGWATAQALPPGPGIPAGRERWRGPRRDVAWAAAAVAATSLVLLPLRGALGVLNILLLFLLLSFVVALALGSWPAACTAVLGFLAFNFLFIRPYYSLTVNRADHVLALFVYLGVAIVTGRLVARVRDRTDEARREGRRTAQLYELNAALVSGVTVDAILDLIVERVVRVYGARRSRILLPDGDDGEGELVVRAWFPAGVGVAVDRQARPMVEWVMTNRAPAGRGGGVPRVRMPHGLERAAPEPAGGAALDLLYVPIATRARAIGVLEVGGRPGGGRFGEEDERLLATFADQAALALERARLSAEAAKSAALLQSDELKSALLAAVSHDLRTPLAAIKASATSLLDPAVPWSDEDRTEFLTAIDEETDRLTLMVGNLLDLSRIEGGALRPDKEWYDLAEVVADVAHRVEDITGDHHPLTVVVEPDLPLVLFDYVEIAQVLTNLVQNATKYTPPGTPIALSARRLPCAVELAVADRGPGIPPSRLPRLFEKFYRAGQEGKTPGTGIGLAIAKGIVEAHGGRISVESAEGEGTTFRFTLPLADGPAVPAAPAPRPTARQPAG</sequence>
<keyword evidence="12 14" id="KW-0472">Membrane</keyword>
<dbReference type="InterPro" id="IPR003018">
    <property type="entry name" value="GAF"/>
</dbReference>
<dbReference type="PANTHER" id="PTHR45569:SF1">
    <property type="entry name" value="SENSOR PROTEIN KDPD"/>
    <property type="match status" value="1"/>
</dbReference>
<dbReference type="GO" id="GO:0005524">
    <property type="term" value="F:ATP binding"/>
    <property type="evidence" value="ECO:0007669"/>
    <property type="project" value="UniProtKB-KW"/>
</dbReference>
<dbReference type="InterPro" id="IPR004358">
    <property type="entry name" value="Sig_transdc_His_kin-like_C"/>
</dbReference>
<organism evidence="16">
    <name type="scientific">uncultured Thermomicrobiales bacterium</name>
    <dbReference type="NCBI Taxonomy" id="1645740"/>
    <lineage>
        <taxon>Bacteria</taxon>
        <taxon>Pseudomonadati</taxon>
        <taxon>Thermomicrobiota</taxon>
        <taxon>Thermomicrobia</taxon>
        <taxon>Thermomicrobiales</taxon>
        <taxon>environmental samples</taxon>
    </lineage>
</organism>
<dbReference type="Pfam" id="PF13492">
    <property type="entry name" value="GAF_3"/>
    <property type="match status" value="1"/>
</dbReference>
<gene>
    <name evidence="16" type="ORF">AVDCRST_MAG73-1817</name>
</gene>
<evidence type="ECO:0000256" key="6">
    <source>
        <dbReference type="ARBA" id="ARBA00022692"/>
    </source>
</evidence>
<evidence type="ECO:0000256" key="4">
    <source>
        <dbReference type="ARBA" id="ARBA00022553"/>
    </source>
</evidence>
<evidence type="ECO:0000256" key="3">
    <source>
        <dbReference type="ARBA" id="ARBA00012438"/>
    </source>
</evidence>
<feature type="domain" description="Histidine kinase" evidence="15">
    <location>
        <begin position="341"/>
        <end position="557"/>
    </location>
</feature>
<accession>A0A6J4U6H5</accession>
<dbReference type="CDD" id="cd00082">
    <property type="entry name" value="HisKA"/>
    <property type="match status" value="1"/>
</dbReference>
<dbReference type="Gene3D" id="3.30.450.40">
    <property type="match status" value="1"/>
</dbReference>
<evidence type="ECO:0000256" key="5">
    <source>
        <dbReference type="ARBA" id="ARBA00022679"/>
    </source>
</evidence>
<keyword evidence="16" id="KW-0406">Ion transport</keyword>
<dbReference type="Gene3D" id="1.10.287.130">
    <property type="match status" value="1"/>
</dbReference>
<dbReference type="GO" id="GO:0034220">
    <property type="term" value="P:monoatomic ion transmembrane transport"/>
    <property type="evidence" value="ECO:0007669"/>
    <property type="project" value="UniProtKB-KW"/>
</dbReference>
<dbReference type="Pfam" id="PF13493">
    <property type="entry name" value="DUF4118"/>
    <property type="match status" value="1"/>
</dbReference>